<organism evidence="1 2">
    <name type="scientific">Mycobacterium shigaense</name>
    <dbReference type="NCBI Taxonomy" id="722731"/>
    <lineage>
        <taxon>Bacteria</taxon>
        <taxon>Bacillati</taxon>
        <taxon>Actinomycetota</taxon>
        <taxon>Actinomycetes</taxon>
        <taxon>Mycobacteriales</taxon>
        <taxon>Mycobacteriaceae</taxon>
        <taxon>Mycobacterium</taxon>
        <taxon>Mycobacterium simiae complex</taxon>
    </lineage>
</organism>
<accession>A0A1Z4EL24</accession>
<gene>
    <name evidence="1" type="ORF">MSG_03535</name>
</gene>
<keyword evidence="2" id="KW-1185">Reference proteome</keyword>
<dbReference type="AlphaFoldDB" id="A0A1Z4EL24"/>
<proteinExistence type="predicted"/>
<name>A0A1Z4EL24_9MYCO</name>
<dbReference type="KEGG" id="mshg:MSG_03535"/>
<sequence length="109" mass="11285">MRYGATDNESLPMQTPRTVGRLVAGALISGGIAAATLGVAAPAHAGPSYWHYCPGQKWGYTVPIPPGFDLGVCHWFAVTVTNGPGGPAYHFAEANPADVPAPSPGFPWP</sequence>
<dbReference type="Proteomes" id="UP000217736">
    <property type="component" value="Chromosome"/>
</dbReference>
<reference evidence="2" key="1">
    <citation type="submission" date="2017-06" db="EMBL/GenBank/DDBJ databases">
        <title>Complete Genome Sequence of Mycobacterium shigaense.</title>
        <authorList>
            <person name="Fukano H."/>
            <person name="Yoshida M."/>
            <person name="Kazumi Y."/>
            <person name="Ogura Y."/>
            <person name="Mitarai S."/>
            <person name="Hayashi T."/>
            <person name="Hoshino Y."/>
        </authorList>
    </citation>
    <scope>NUCLEOTIDE SEQUENCE [LARGE SCALE GENOMIC DNA]</scope>
    <source>
        <strain evidence="2">UN-152</strain>
    </source>
</reference>
<evidence type="ECO:0000313" key="1">
    <source>
        <dbReference type="EMBL" id="BAX93665.1"/>
    </source>
</evidence>
<protein>
    <submittedName>
        <fullName evidence="1">Uncharacterized protein</fullName>
    </submittedName>
</protein>
<evidence type="ECO:0000313" key="2">
    <source>
        <dbReference type="Proteomes" id="UP000217736"/>
    </source>
</evidence>
<dbReference type="EMBL" id="AP018164">
    <property type="protein sequence ID" value="BAX93665.1"/>
    <property type="molecule type" value="Genomic_DNA"/>
</dbReference>